<protein>
    <submittedName>
        <fullName evidence="2">Uncharacterized protein</fullName>
    </submittedName>
</protein>
<gene>
    <name evidence="2" type="ORF">SAMN05216352_101355</name>
</gene>
<feature type="transmembrane region" description="Helical" evidence="1">
    <location>
        <begin position="37"/>
        <end position="57"/>
    </location>
</feature>
<dbReference type="RefSeq" id="WP_091580012.1">
    <property type="nucleotide sequence ID" value="NZ_FNDU01000001.1"/>
</dbReference>
<keyword evidence="3" id="KW-1185">Reference proteome</keyword>
<organism evidence="2 3">
    <name type="scientific">Alteribacillus bidgolensis</name>
    <dbReference type="NCBI Taxonomy" id="930129"/>
    <lineage>
        <taxon>Bacteria</taxon>
        <taxon>Bacillati</taxon>
        <taxon>Bacillota</taxon>
        <taxon>Bacilli</taxon>
        <taxon>Bacillales</taxon>
        <taxon>Bacillaceae</taxon>
        <taxon>Alteribacillus</taxon>
    </lineage>
</organism>
<accession>A0A1G8CKV2</accession>
<keyword evidence="1" id="KW-0472">Membrane</keyword>
<dbReference type="STRING" id="930129.SAMN05216352_101355"/>
<feature type="transmembrane region" description="Helical" evidence="1">
    <location>
        <begin position="5"/>
        <end position="25"/>
    </location>
</feature>
<evidence type="ECO:0000256" key="1">
    <source>
        <dbReference type="SAM" id="Phobius"/>
    </source>
</evidence>
<reference evidence="2 3" key="1">
    <citation type="submission" date="2016-10" db="EMBL/GenBank/DDBJ databases">
        <authorList>
            <person name="de Groot N.N."/>
        </authorList>
    </citation>
    <scope>NUCLEOTIDE SEQUENCE [LARGE SCALE GENOMIC DNA]</scope>
    <source>
        <strain evidence="3">P4B,CCM 7963,CECT 7998,DSM 25260,IBRC-M 10614,KCTC 13821</strain>
    </source>
</reference>
<keyword evidence="1" id="KW-0812">Transmembrane</keyword>
<sequence>MGKKICWIIIFITLAMNVVMLQFTVHSYLGRESNQVYVYSGVAVISGMSTVITYLIWRKKEYNENA</sequence>
<evidence type="ECO:0000313" key="2">
    <source>
        <dbReference type="EMBL" id="SDH45969.1"/>
    </source>
</evidence>
<dbReference type="AlphaFoldDB" id="A0A1G8CKV2"/>
<name>A0A1G8CKV2_9BACI</name>
<dbReference type="OrthoDB" id="2692071at2"/>
<keyword evidence="1" id="KW-1133">Transmembrane helix</keyword>
<evidence type="ECO:0000313" key="3">
    <source>
        <dbReference type="Proteomes" id="UP000199017"/>
    </source>
</evidence>
<proteinExistence type="predicted"/>
<dbReference type="EMBL" id="FNDU01000001">
    <property type="protein sequence ID" value="SDH45969.1"/>
    <property type="molecule type" value="Genomic_DNA"/>
</dbReference>
<dbReference type="Proteomes" id="UP000199017">
    <property type="component" value="Unassembled WGS sequence"/>
</dbReference>